<organism evidence="8 9">
    <name type="scientific">Candidatus Sediminicultor quintus</name>
    <dbReference type="NCBI Taxonomy" id="1797291"/>
    <lineage>
        <taxon>Bacteria</taxon>
        <taxon>Pseudomonadati</taxon>
        <taxon>Atribacterota</taxon>
        <taxon>Candidatus Phoenicimicrobiia</taxon>
        <taxon>Candidatus Pheonicimicrobiales</taxon>
        <taxon>Candidatus Phoenicimicrobiaceae</taxon>
        <taxon>Candidatus Sediminicultor</taxon>
    </lineage>
</organism>
<dbReference type="Pfam" id="PF00082">
    <property type="entry name" value="Peptidase_S8"/>
    <property type="match status" value="1"/>
</dbReference>
<dbReference type="CDD" id="cd07477">
    <property type="entry name" value="Peptidases_S8_Subtilisin_subset"/>
    <property type="match status" value="1"/>
</dbReference>
<feature type="domain" description="Peptidase S8/S53" evidence="7">
    <location>
        <begin position="1"/>
        <end position="203"/>
    </location>
</feature>
<accession>A0A1F5A4C9</accession>
<dbReference type="EMBL" id="MEYH01000111">
    <property type="protein sequence ID" value="OGD13429.1"/>
    <property type="molecule type" value="Genomic_DNA"/>
</dbReference>
<dbReference type="PANTHER" id="PTHR43806:SF11">
    <property type="entry name" value="CEREVISIN-RELATED"/>
    <property type="match status" value="1"/>
</dbReference>
<dbReference type="InterPro" id="IPR023828">
    <property type="entry name" value="Peptidase_S8_Ser-AS"/>
</dbReference>
<dbReference type="InterPro" id="IPR000209">
    <property type="entry name" value="Peptidase_S8/S53_dom"/>
</dbReference>
<dbReference type="GO" id="GO:0004252">
    <property type="term" value="F:serine-type endopeptidase activity"/>
    <property type="evidence" value="ECO:0007669"/>
    <property type="project" value="InterPro"/>
</dbReference>
<comment type="caution">
    <text evidence="8">The sequence shown here is derived from an EMBL/GenBank/DDBJ whole genome shotgun (WGS) entry which is preliminary data.</text>
</comment>
<evidence type="ECO:0000256" key="1">
    <source>
        <dbReference type="ARBA" id="ARBA00011073"/>
    </source>
</evidence>
<evidence type="ECO:0000256" key="3">
    <source>
        <dbReference type="ARBA" id="ARBA00022801"/>
    </source>
</evidence>
<name>A0A1F5A4C9_9BACT</name>
<evidence type="ECO:0000256" key="5">
    <source>
        <dbReference type="PROSITE-ProRule" id="PRU01240"/>
    </source>
</evidence>
<dbReference type="SUPFAM" id="SSF52743">
    <property type="entry name" value="Subtilisin-like"/>
    <property type="match status" value="1"/>
</dbReference>
<dbReference type="GO" id="GO:0006508">
    <property type="term" value="P:proteolysis"/>
    <property type="evidence" value="ECO:0007669"/>
    <property type="project" value="UniProtKB-KW"/>
</dbReference>
<evidence type="ECO:0000256" key="2">
    <source>
        <dbReference type="ARBA" id="ARBA00022670"/>
    </source>
</evidence>
<dbReference type="PANTHER" id="PTHR43806">
    <property type="entry name" value="PEPTIDASE S8"/>
    <property type="match status" value="1"/>
</dbReference>
<proteinExistence type="inferred from homology"/>
<comment type="caution">
    <text evidence="5">Lacks conserved residue(s) required for the propagation of feature annotation.</text>
</comment>
<evidence type="ECO:0000256" key="4">
    <source>
        <dbReference type="ARBA" id="ARBA00022825"/>
    </source>
</evidence>
<keyword evidence="3" id="KW-0378">Hydrolase</keyword>
<dbReference type="InterPro" id="IPR036852">
    <property type="entry name" value="Peptidase_S8/S53_dom_sf"/>
</dbReference>
<dbReference type="InterPro" id="IPR013783">
    <property type="entry name" value="Ig-like_fold"/>
</dbReference>
<dbReference type="STRING" id="1797291.A2V47_06910"/>
<dbReference type="InterPro" id="IPR034202">
    <property type="entry name" value="Subtilisin_Carlsberg-like"/>
</dbReference>
<sequence>MAGTVAALDNDVGVVGVAPEAHLYGLKVLGSDGSGSYSDVIAALDWCVINGIQVTNNSYGSSGDPGTLVKDAFDNAYTSGILHVAAAGNSGTPPGRGDNVIYPARYVSVIAVAATDQSDKRASWSSTGPTIELAAPGVSIYSTYIGGYETLSGTSMASPHVAGTAALVWKAYPLLSNEGVRTQLQNTADDLGDSGRDSLYGYGLVNAAEAAGAEIPSPNEPPNVSIVSPVDGSTFNSGATIPFEGTVSDPEDGDLTANLVWTSSIDGGIGTGGSFSRTLNDGTHIITAEVTDSGGETGSASIGITVGTPITDNMHVKSIEMSLKTAGINVNAIAIVTIVDDNIEPNPVEGATVSGHWSGTTSDKDSGVTDTYGKVSLESNKVKKPKSGTTFSFTVDDVKKEGWTYDSTKNVETSDSIKVP</sequence>
<evidence type="ECO:0000259" key="7">
    <source>
        <dbReference type="Pfam" id="PF00082"/>
    </source>
</evidence>
<dbReference type="AlphaFoldDB" id="A0A1F5A4C9"/>
<dbReference type="Gene3D" id="2.60.40.10">
    <property type="entry name" value="Immunoglobulins"/>
    <property type="match status" value="1"/>
</dbReference>
<gene>
    <name evidence="8" type="ORF">A2V47_06910</name>
</gene>
<dbReference type="PROSITE" id="PS00138">
    <property type="entry name" value="SUBTILASE_SER"/>
    <property type="match status" value="1"/>
</dbReference>
<dbReference type="Gene3D" id="3.40.50.200">
    <property type="entry name" value="Peptidase S8/S53 domain"/>
    <property type="match status" value="1"/>
</dbReference>
<comment type="similarity">
    <text evidence="1 5">Belongs to the peptidase S8 family.</text>
</comment>
<dbReference type="InterPro" id="IPR050131">
    <property type="entry name" value="Peptidase_S8_subtilisin-like"/>
</dbReference>
<evidence type="ECO:0000256" key="6">
    <source>
        <dbReference type="SAM" id="MobiDB-lite"/>
    </source>
</evidence>
<evidence type="ECO:0000313" key="9">
    <source>
        <dbReference type="Proteomes" id="UP000177701"/>
    </source>
</evidence>
<dbReference type="Proteomes" id="UP000177701">
    <property type="component" value="Unassembled WGS sequence"/>
</dbReference>
<evidence type="ECO:0000313" key="8">
    <source>
        <dbReference type="EMBL" id="OGD13429.1"/>
    </source>
</evidence>
<protein>
    <recommendedName>
        <fullName evidence="7">Peptidase S8/S53 domain-containing protein</fullName>
    </recommendedName>
</protein>
<keyword evidence="2" id="KW-0645">Protease</keyword>
<dbReference type="PROSITE" id="PS51892">
    <property type="entry name" value="SUBTILASE"/>
    <property type="match status" value="1"/>
</dbReference>
<keyword evidence="4" id="KW-0720">Serine protease</keyword>
<reference evidence="8 9" key="1">
    <citation type="journal article" date="2016" name="Nat. Commun.">
        <title>Thousands of microbial genomes shed light on interconnected biogeochemical processes in an aquifer system.</title>
        <authorList>
            <person name="Anantharaman K."/>
            <person name="Brown C.T."/>
            <person name="Hug L.A."/>
            <person name="Sharon I."/>
            <person name="Castelle C.J."/>
            <person name="Probst A.J."/>
            <person name="Thomas B.C."/>
            <person name="Singh A."/>
            <person name="Wilkins M.J."/>
            <person name="Karaoz U."/>
            <person name="Brodie E.L."/>
            <person name="Williams K.H."/>
            <person name="Hubbard S.S."/>
            <person name="Banfield J.F."/>
        </authorList>
    </citation>
    <scope>NUCLEOTIDE SEQUENCE [LARGE SCALE GENOMIC DNA]</scope>
</reference>
<feature type="region of interest" description="Disordered" evidence="6">
    <location>
        <begin position="350"/>
        <end position="369"/>
    </location>
</feature>